<evidence type="ECO:0000256" key="6">
    <source>
        <dbReference type="ARBA" id="ARBA00023136"/>
    </source>
</evidence>
<dbReference type="FunFam" id="3.40.50.300:FF:000042">
    <property type="entry name" value="Maltose/maltodextrin ABC transporter, ATP-binding protein"/>
    <property type="match status" value="1"/>
</dbReference>
<dbReference type="SUPFAM" id="SSF50331">
    <property type="entry name" value="MOP-like"/>
    <property type="match status" value="1"/>
</dbReference>
<sequence length="375" mass="39836">MAAIELDRISKRFADGTVAIDDLSLTAADGEFLILVGPSGCGKSTALRSVAGLETIDGGEIRIGGEVVNDVAPPDRDIAMVFQSYALYPHLTVERNMAFPLRMRKVAAAEANRRVADAAALLGIEALLQRKPGQLSGGQRQRVAMGRAIVRQPRAFLMDEPLSNLDAKLRVQMRAELVNLHRRLGVTTLYVTHDQVEAMTLGDRVAVLNGGIVQQVDSPHRLYRRPANTYVAGFMGSPPMNFLPGRLRGGALEVGGQAASASERWQGADGDVLVGVRPEGLAPGPPPAGEPAVAFDALVELVEDIGAESIVHVRPAGLEPAELADRPIELRGTLAMRVVSGATFAIGERVSVHAVADRLHAFDVASRLALAHAGE</sequence>
<dbReference type="InterPro" id="IPR017871">
    <property type="entry name" value="ABC_transporter-like_CS"/>
</dbReference>
<dbReference type="InterPro" id="IPR015855">
    <property type="entry name" value="ABC_transpr_MalK-like"/>
</dbReference>
<accession>D3F742</accession>
<keyword evidence="3" id="KW-0547">Nucleotide-binding</keyword>
<dbReference type="Proteomes" id="UP000008229">
    <property type="component" value="Chromosome"/>
</dbReference>
<dbReference type="STRING" id="469383.Cwoe_0377"/>
<dbReference type="OrthoDB" id="7838608at2"/>
<keyword evidence="5" id="KW-1278">Translocase</keyword>
<dbReference type="InterPro" id="IPR003593">
    <property type="entry name" value="AAA+_ATPase"/>
</dbReference>
<keyword evidence="9" id="KW-1185">Reference proteome</keyword>
<name>D3F742_CONWI</name>
<dbReference type="InterPro" id="IPR040582">
    <property type="entry name" value="OB_MalK-like"/>
</dbReference>
<dbReference type="AlphaFoldDB" id="D3F742"/>
<keyword evidence="1" id="KW-0813">Transport</keyword>
<gene>
    <name evidence="8" type="ordered locus">Cwoe_0377</name>
</gene>
<dbReference type="CDD" id="cd03301">
    <property type="entry name" value="ABC_MalK_N"/>
    <property type="match status" value="1"/>
</dbReference>
<keyword evidence="6" id="KW-0472">Membrane</keyword>
<dbReference type="PROSITE" id="PS00211">
    <property type="entry name" value="ABC_TRANSPORTER_1"/>
    <property type="match status" value="1"/>
</dbReference>
<dbReference type="GO" id="GO:0016887">
    <property type="term" value="F:ATP hydrolysis activity"/>
    <property type="evidence" value="ECO:0007669"/>
    <property type="project" value="InterPro"/>
</dbReference>
<dbReference type="RefSeq" id="WP_012931866.1">
    <property type="nucleotide sequence ID" value="NC_013739.1"/>
</dbReference>
<dbReference type="InterPro" id="IPR027417">
    <property type="entry name" value="P-loop_NTPase"/>
</dbReference>
<protein>
    <submittedName>
        <fullName evidence="8">ABC transporter related protein</fullName>
    </submittedName>
</protein>
<evidence type="ECO:0000256" key="1">
    <source>
        <dbReference type="ARBA" id="ARBA00022448"/>
    </source>
</evidence>
<dbReference type="PANTHER" id="PTHR43875:SF15">
    <property type="entry name" value="TREHALOSE IMPORT ATP-BINDING PROTEIN SUGC"/>
    <property type="match status" value="1"/>
</dbReference>
<dbReference type="NCBIfam" id="NF008653">
    <property type="entry name" value="PRK11650.1"/>
    <property type="match status" value="1"/>
</dbReference>
<dbReference type="Gene3D" id="2.40.50.100">
    <property type="match status" value="1"/>
</dbReference>
<dbReference type="Pfam" id="PF17912">
    <property type="entry name" value="OB_MalK"/>
    <property type="match status" value="1"/>
</dbReference>
<dbReference type="Gene3D" id="3.40.50.300">
    <property type="entry name" value="P-loop containing nucleotide triphosphate hydrolases"/>
    <property type="match status" value="1"/>
</dbReference>
<evidence type="ECO:0000256" key="3">
    <source>
        <dbReference type="ARBA" id="ARBA00022741"/>
    </source>
</evidence>
<dbReference type="InterPro" id="IPR008995">
    <property type="entry name" value="Mo/tungstate-bd_C_term_dom"/>
</dbReference>
<dbReference type="Gene3D" id="2.40.50.140">
    <property type="entry name" value="Nucleic acid-binding proteins"/>
    <property type="match status" value="1"/>
</dbReference>
<keyword evidence="2" id="KW-1003">Cell membrane</keyword>
<dbReference type="SUPFAM" id="SSF52540">
    <property type="entry name" value="P-loop containing nucleoside triphosphate hydrolases"/>
    <property type="match status" value="1"/>
</dbReference>
<reference evidence="9" key="2">
    <citation type="submission" date="2010-01" db="EMBL/GenBank/DDBJ databases">
        <title>The complete genome of Conexibacter woesei DSM 14684.</title>
        <authorList>
            <consortium name="US DOE Joint Genome Institute (JGI-PGF)"/>
            <person name="Lucas S."/>
            <person name="Copeland A."/>
            <person name="Lapidus A."/>
            <person name="Glavina del Rio T."/>
            <person name="Dalin E."/>
            <person name="Tice H."/>
            <person name="Bruce D."/>
            <person name="Goodwin L."/>
            <person name="Pitluck S."/>
            <person name="Kyrpides N."/>
            <person name="Mavromatis K."/>
            <person name="Ivanova N."/>
            <person name="Mikhailova N."/>
            <person name="Chertkov O."/>
            <person name="Brettin T."/>
            <person name="Detter J.C."/>
            <person name="Han C."/>
            <person name="Larimer F."/>
            <person name="Land M."/>
            <person name="Hauser L."/>
            <person name="Markowitz V."/>
            <person name="Cheng J.-F."/>
            <person name="Hugenholtz P."/>
            <person name="Woyke T."/>
            <person name="Wu D."/>
            <person name="Pukall R."/>
            <person name="Steenblock K."/>
            <person name="Schneider S."/>
            <person name="Klenk H.-P."/>
            <person name="Eisen J.A."/>
        </authorList>
    </citation>
    <scope>NUCLEOTIDE SEQUENCE [LARGE SCALE GENOMIC DNA]</scope>
    <source>
        <strain evidence="9">DSM 14684 / CIP 108061 / JCM 11494 / NBRC 100937 / ID131577</strain>
    </source>
</reference>
<proteinExistence type="predicted"/>
<organism evidence="8 9">
    <name type="scientific">Conexibacter woesei (strain DSM 14684 / CCUG 47730 / CIP 108061 / JCM 11494 / NBRC 100937 / ID131577)</name>
    <dbReference type="NCBI Taxonomy" id="469383"/>
    <lineage>
        <taxon>Bacteria</taxon>
        <taxon>Bacillati</taxon>
        <taxon>Actinomycetota</taxon>
        <taxon>Thermoleophilia</taxon>
        <taxon>Solirubrobacterales</taxon>
        <taxon>Conexibacteraceae</taxon>
        <taxon>Conexibacter</taxon>
    </lineage>
</organism>
<evidence type="ECO:0000256" key="2">
    <source>
        <dbReference type="ARBA" id="ARBA00022475"/>
    </source>
</evidence>
<evidence type="ECO:0000259" key="7">
    <source>
        <dbReference type="PROSITE" id="PS50893"/>
    </source>
</evidence>
<dbReference type="Pfam" id="PF00005">
    <property type="entry name" value="ABC_tran"/>
    <property type="match status" value="1"/>
</dbReference>
<dbReference type="EMBL" id="CP001854">
    <property type="protein sequence ID" value="ADB48813.1"/>
    <property type="molecule type" value="Genomic_DNA"/>
</dbReference>
<dbReference type="GO" id="GO:0008643">
    <property type="term" value="P:carbohydrate transport"/>
    <property type="evidence" value="ECO:0007669"/>
    <property type="project" value="InterPro"/>
</dbReference>
<dbReference type="HOGENOM" id="CLU_000604_1_1_11"/>
<evidence type="ECO:0000256" key="5">
    <source>
        <dbReference type="ARBA" id="ARBA00022967"/>
    </source>
</evidence>
<evidence type="ECO:0000313" key="8">
    <source>
        <dbReference type="EMBL" id="ADB48813.1"/>
    </source>
</evidence>
<evidence type="ECO:0000256" key="4">
    <source>
        <dbReference type="ARBA" id="ARBA00022840"/>
    </source>
</evidence>
<dbReference type="eggNOG" id="COG3842">
    <property type="taxonomic scope" value="Bacteria"/>
</dbReference>
<feature type="domain" description="ABC transporter" evidence="7">
    <location>
        <begin position="4"/>
        <end position="235"/>
    </location>
</feature>
<dbReference type="GO" id="GO:0005524">
    <property type="term" value="F:ATP binding"/>
    <property type="evidence" value="ECO:0007669"/>
    <property type="project" value="UniProtKB-KW"/>
</dbReference>
<dbReference type="InterPro" id="IPR012340">
    <property type="entry name" value="NA-bd_OB-fold"/>
</dbReference>
<dbReference type="InterPro" id="IPR003439">
    <property type="entry name" value="ABC_transporter-like_ATP-bd"/>
</dbReference>
<reference evidence="8 9" key="1">
    <citation type="journal article" date="2010" name="Stand. Genomic Sci.">
        <title>Complete genome sequence of Conexibacter woesei type strain (ID131577).</title>
        <authorList>
            <person name="Pukall R."/>
            <person name="Lapidus A."/>
            <person name="Glavina Del Rio T."/>
            <person name="Copeland A."/>
            <person name="Tice H."/>
            <person name="Cheng J.-F."/>
            <person name="Lucas S."/>
            <person name="Chen F."/>
            <person name="Nolan M."/>
            <person name="Bruce D."/>
            <person name="Goodwin L."/>
            <person name="Pitluck S."/>
            <person name="Mavromatis K."/>
            <person name="Ivanova N."/>
            <person name="Ovchinnikova G."/>
            <person name="Pati A."/>
            <person name="Chen A."/>
            <person name="Palaniappan K."/>
            <person name="Land M."/>
            <person name="Hauser L."/>
            <person name="Chang Y.-J."/>
            <person name="Jeffries C.D."/>
            <person name="Chain P."/>
            <person name="Meincke L."/>
            <person name="Sims D."/>
            <person name="Brettin T."/>
            <person name="Detter J.C."/>
            <person name="Rohde M."/>
            <person name="Goeker M."/>
            <person name="Bristow J."/>
            <person name="Eisen J.A."/>
            <person name="Markowitz V."/>
            <person name="Kyrpides N.C."/>
            <person name="Klenk H.-P."/>
            <person name="Hugenholtz P."/>
        </authorList>
    </citation>
    <scope>NUCLEOTIDE SEQUENCE [LARGE SCALE GENOMIC DNA]</scope>
    <source>
        <strain evidence="9">DSM 14684 / CIP 108061 / JCM 11494 / NBRC 100937 / ID131577</strain>
    </source>
</reference>
<dbReference type="SMART" id="SM00382">
    <property type="entry name" value="AAA"/>
    <property type="match status" value="1"/>
</dbReference>
<dbReference type="PANTHER" id="PTHR43875">
    <property type="entry name" value="MALTODEXTRIN IMPORT ATP-BINDING PROTEIN MSMX"/>
    <property type="match status" value="1"/>
</dbReference>
<dbReference type="KEGG" id="cwo:Cwoe_0377"/>
<dbReference type="GO" id="GO:0140359">
    <property type="term" value="F:ABC-type transporter activity"/>
    <property type="evidence" value="ECO:0007669"/>
    <property type="project" value="InterPro"/>
</dbReference>
<dbReference type="InterPro" id="IPR047641">
    <property type="entry name" value="ABC_transpr_MalK/UgpC-like"/>
</dbReference>
<dbReference type="GO" id="GO:0055052">
    <property type="term" value="C:ATP-binding cassette (ABC) transporter complex, substrate-binding subunit-containing"/>
    <property type="evidence" value="ECO:0007669"/>
    <property type="project" value="TreeGrafter"/>
</dbReference>
<dbReference type="PROSITE" id="PS50893">
    <property type="entry name" value="ABC_TRANSPORTER_2"/>
    <property type="match status" value="1"/>
</dbReference>
<evidence type="ECO:0000313" key="9">
    <source>
        <dbReference type="Proteomes" id="UP000008229"/>
    </source>
</evidence>
<keyword evidence="4" id="KW-0067">ATP-binding</keyword>